<dbReference type="RefSeq" id="WP_248210457.1">
    <property type="nucleotide sequence ID" value="NZ_JALNMH010000012.1"/>
</dbReference>
<reference evidence="2" key="1">
    <citation type="submission" date="2022-04" db="EMBL/GenBank/DDBJ databases">
        <title>Lysobacter sp. CAU 1642 isolated from sea sand.</title>
        <authorList>
            <person name="Kim W."/>
        </authorList>
    </citation>
    <scope>NUCLEOTIDE SEQUENCE</scope>
    <source>
        <strain evidence="2">CAU 1642</strain>
    </source>
</reference>
<name>A0ABT0GJT8_9GAMM</name>
<dbReference type="InterPro" id="IPR005572">
    <property type="entry name" value="Anti-sigma_E_RseA_N"/>
</dbReference>
<dbReference type="Proteomes" id="UP001431449">
    <property type="component" value="Unassembled WGS sequence"/>
</dbReference>
<dbReference type="Gene3D" id="1.10.10.880">
    <property type="entry name" value="Anti sigma-E protein RseA, N-terminal domain"/>
    <property type="match status" value="1"/>
</dbReference>
<evidence type="ECO:0000313" key="3">
    <source>
        <dbReference type="Proteomes" id="UP001431449"/>
    </source>
</evidence>
<dbReference type="CDD" id="cd16328">
    <property type="entry name" value="RseA_N"/>
    <property type="match status" value="1"/>
</dbReference>
<accession>A0ABT0GJT8</accession>
<evidence type="ECO:0000313" key="2">
    <source>
        <dbReference type="EMBL" id="MCK7594811.1"/>
    </source>
</evidence>
<comment type="caution">
    <text evidence="2">The sequence shown here is derived from an EMBL/GenBank/DDBJ whole genome shotgun (WGS) entry which is preliminary data.</text>
</comment>
<dbReference type="InterPro" id="IPR036147">
    <property type="entry name" value="Anti-sigma_E_RseA_N_sf"/>
</dbReference>
<evidence type="ECO:0000259" key="1">
    <source>
        <dbReference type="Pfam" id="PF03872"/>
    </source>
</evidence>
<dbReference type="InterPro" id="IPR052383">
    <property type="entry name" value="Anti-sigma-E_RseA-like"/>
</dbReference>
<proteinExistence type="predicted"/>
<organism evidence="2 3">
    <name type="scientific">Pseudomarimonas salicorniae</name>
    <dbReference type="NCBI Taxonomy" id="2933270"/>
    <lineage>
        <taxon>Bacteria</taxon>
        <taxon>Pseudomonadati</taxon>
        <taxon>Pseudomonadota</taxon>
        <taxon>Gammaproteobacteria</taxon>
        <taxon>Lysobacterales</taxon>
        <taxon>Lysobacteraceae</taxon>
        <taxon>Pseudomarimonas</taxon>
    </lineage>
</organism>
<protein>
    <submittedName>
        <fullName evidence="2">Sigma-E factor negative regulatory protein</fullName>
    </submittedName>
</protein>
<sequence>MNEQIKEQLSALMDGELGKDQARFLHKRLESDAELRADWSRWHLARESLQGRVSTLCDASFLERVSAGIAGESTPRAGMLPTALRWAAGAAVAASVAVAALVALPQLGQAPGSPGPVAARPAGIEAPIHVVDSGVREADLRPSLGAVTQSVAATQGTPRMPTVQLDPRVDGWLLRHNAATLQPLHDSFVPYIPVVSPYRPPQGQVVLETGGRTP</sequence>
<gene>
    <name evidence="2" type="ORF">M0G41_14150</name>
</gene>
<dbReference type="Pfam" id="PF03872">
    <property type="entry name" value="RseA_N"/>
    <property type="match status" value="1"/>
</dbReference>
<keyword evidence="3" id="KW-1185">Reference proteome</keyword>
<dbReference type="PANTHER" id="PTHR38104:SF1">
    <property type="entry name" value="ANTI-SIGMA-E FACTOR RSEA"/>
    <property type="match status" value="1"/>
</dbReference>
<feature type="domain" description="Anti sigma-E protein RseA N-terminal" evidence="1">
    <location>
        <begin position="6"/>
        <end position="74"/>
    </location>
</feature>
<dbReference type="EMBL" id="JALNMH010000012">
    <property type="protein sequence ID" value="MCK7594811.1"/>
    <property type="molecule type" value="Genomic_DNA"/>
</dbReference>
<dbReference type="PANTHER" id="PTHR38104">
    <property type="match status" value="1"/>
</dbReference>
<dbReference type="SUPFAM" id="SSF89069">
    <property type="entry name" value="N-terminal, cytoplasmic domain of anti-sigmaE factor RseA"/>
    <property type="match status" value="1"/>
</dbReference>